<dbReference type="GO" id="GO:0005634">
    <property type="term" value="C:nucleus"/>
    <property type="evidence" value="ECO:0007669"/>
    <property type="project" value="UniProtKB-SubCell"/>
</dbReference>
<dbReference type="PANTHER" id="PTHR16121">
    <property type="entry name" value="CAP-SPECIFIC MRNA (NUCLEOSIDE-2'-O-)-METHYLTRANSFERASE 1-RELATED"/>
    <property type="match status" value="1"/>
</dbReference>
<dbReference type="OrthoDB" id="10251234at2759"/>
<dbReference type="STRING" id="556484.B7GAS2"/>
<dbReference type="EC" id="2.1.1.57" evidence="1"/>
<comment type="catalytic activity">
    <reaction evidence="1">
        <text>a 5'-end (N(7)-methyl 5'-triphosphoguanosine)-ribonucleoside in mRNA + S-adenosyl-L-methionine = a 5'-end (N(7)-methyl 5'-triphosphoguanosine)-(2'-O-methyl-ribonucleoside) in mRNA + S-adenosyl-L-homocysteine + H(+)</text>
        <dbReference type="Rhea" id="RHEA:67020"/>
        <dbReference type="Rhea" id="RHEA-COMP:17167"/>
        <dbReference type="Rhea" id="RHEA-COMP:17168"/>
        <dbReference type="ChEBI" id="CHEBI:15378"/>
        <dbReference type="ChEBI" id="CHEBI:57856"/>
        <dbReference type="ChEBI" id="CHEBI:59789"/>
        <dbReference type="ChEBI" id="CHEBI:156461"/>
        <dbReference type="ChEBI" id="CHEBI:167609"/>
        <dbReference type="EC" id="2.1.1.57"/>
    </reaction>
</comment>
<evidence type="ECO:0000313" key="4">
    <source>
        <dbReference type="EMBL" id="EEC44304.1"/>
    </source>
</evidence>
<keyword evidence="1" id="KW-0506">mRNA capping</keyword>
<keyword evidence="1" id="KW-0539">Nucleus</keyword>
<name>B7GAS2_PHATC</name>
<dbReference type="InterPro" id="IPR002877">
    <property type="entry name" value="RNA_MeTrfase_FtsJ_dom"/>
</dbReference>
<gene>
    <name evidence="4" type="ORF">PHATRDRAFT_49487</name>
</gene>
<evidence type="ECO:0000259" key="3">
    <source>
        <dbReference type="Pfam" id="PF01728"/>
    </source>
</evidence>
<dbReference type="KEGG" id="pti:PHATRDRAFT_49487"/>
<dbReference type="GeneID" id="7195717"/>
<dbReference type="Proteomes" id="UP000000759">
    <property type="component" value="Chromosome 22"/>
</dbReference>
<dbReference type="GO" id="GO:0005737">
    <property type="term" value="C:cytoplasm"/>
    <property type="evidence" value="ECO:0007669"/>
    <property type="project" value="TreeGrafter"/>
</dbReference>
<keyword evidence="1" id="KW-0949">S-adenosyl-L-methionine</keyword>
<dbReference type="PANTHER" id="PTHR16121:SF0">
    <property type="entry name" value="CAP-SPECIFIC MRNA (NUCLEOSIDE-2'-O-)-METHYLTRANSFERASE 1"/>
    <property type="match status" value="1"/>
</dbReference>
<comment type="function">
    <text evidence="1">S-adenosyl-L-methionine-dependent methyltransferase that mediates RNA cap1 2'-O-ribose methylation to the 5'-cap structure of RNAs. Methylates the ribose of the first nucleotide of a m(7)GpppG-capped mRNA to produce m(7)GpppNmp (cap1).</text>
</comment>
<dbReference type="Pfam" id="PF01728">
    <property type="entry name" value="FtsJ"/>
    <property type="match status" value="1"/>
</dbReference>
<feature type="domain" description="Ribosomal RNA methyltransferase FtsJ" evidence="3">
    <location>
        <begin position="138"/>
        <end position="364"/>
    </location>
</feature>
<dbReference type="InterPro" id="IPR029063">
    <property type="entry name" value="SAM-dependent_MTases_sf"/>
</dbReference>
<dbReference type="Gene3D" id="3.40.50.12760">
    <property type="match status" value="1"/>
</dbReference>
<dbReference type="GO" id="GO:0003676">
    <property type="term" value="F:nucleic acid binding"/>
    <property type="evidence" value="ECO:0007669"/>
    <property type="project" value="UniProtKB-UniRule"/>
</dbReference>
<keyword evidence="5" id="KW-1185">Reference proteome</keyword>
<dbReference type="InterPro" id="IPR050851">
    <property type="entry name" value="mRNA_Cap_2O-Ribose_MeTrfase"/>
</dbReference>
<proteinExistence type="predicted"/>
<keyword evidence="1" id="KW-0808">Transferase</keyword>
<accession>B7GAS2</accession>
<dbReference type="GO" id="GO:0032259">
    <property type="term" value="P:methylation"/>
    <property type="evidence" value="ECO:0007669"/>
    <property type="project" value="UniProtKB-KW"/>
</dbReference>
<feature type="compositionally biased region" description="Basic and acidic residues" evidence="2">
    <location>
        <begin position="1"/>
        <end position="25"/>
    </location>
</feature>
<sequence length="466" mass="52030">MEGKRRRSESSSRQRKSYEHERDVYNEAIDPTASASRNSSVKSSWFRSIEYFRQDKAIAAGVPTDDSLVKSEIISISKQLSQVKRRLSPAAERCTEAMNSFYNDCATTGRQEFAAARRACNPYEVLGEGRNGGLNSMFINRSAIKLANIDAVLRFDLSRPGKNGQFSFVDLCAAPGGFSEYLGKRCHANAVPECRGYGMSLLSTNEYGEATKWKMDDSTSTENGTYAQYRVCEGSDGTGDILKWENIEALHNMVRDDISAVARVESSVEWGKVDLVVADGGFDAQRDSDHQEAISQKLVVCEIAAGLLLLKKGGKLMVKMFGFQTEIIRSVMEDLAFTFEEIIALKPISSRPASAERYVVFRGFKGNPADWEGQRWIDRMFLGKNSTQCARNRLQQPNCTNRLGVYLDAFDRDLLSLNLKTCFSILSFLENKCRAIHSQQRAGPDSDSQEATLVDVEAFKAAWNLQ</sequence>
<protein>
    <recommendedName>
        <fullName evidence="1">Cap-specific mRNA (nucleoside-2'-O-)-methyltransferase 1</fullName>
        <ecNumber evidence="1">2.1.1.57</ecNumber>
    </recommendedName>
    <alternativeName>
        <fullName evidence="1">Cap1 2'O-ribose methyltransferase 1</fullName>
    </alternativeName>
</protein>
<dbReference type="GO" id="GO:0016556">
    <property type="term" value="P:mRNA modification"/>
    <property type="evidence" value="ECO:0007669"/>
    <property type="project" value="UniProtKB-UniRule"/>
</dbReference>
<dbReference type="InParanoid" id="B7GAS2"/>
<dbReference type="AlphaFoldDB" id="B7GAS2"/>
<dbReference type="SUPFAM" id="SSF53335">
    <property type="entry name" value="S-adenosyl-L-methionine-dependent methyltransferases"/>
    <property type="match status" value="1"/>
</dbReference>
<comment type="subcellular location">
    <subcellularLocation>
        <location evidence="1">Nucleus</location>
    </subcellularLocation>
</comment>
<evidence type="ECO:0000256" key="1">
    <source>
        <dbReference type="RuleBase" id="RU368012"/>
    </source>
</evidence>
<reference evidence="4 5" key="1">
    <citation type="journal article" date="2008" name="Nature">
        <title>The Phaeodactylum genome reveals the evolutionary history of diatom genomes.</title>
        <authorList>
            <person name="Bowler C."/>
            <person name="Allen A.E."/>
            <person name="Badger J.H."/>
            <person name="Grimwood J."/>
            <person name="Jabbari K."/>
            <person name="Kuo A."/>
            <person name="Maheswari U."/>
            <person name="Martens C."/>
            <person name="Maumus F."/>
            <person name="Otillar R.P."/>
            <person name="Rayko E."/>
            <person name="Salamov A."/>
            <person name="Vandepoele K."/>
            <person name="Beszteri B."/>
            <person name="Gruber A."/>
            <person name="Heijde M."/>
            <person name="Katinka M."/>
            <person name="Mock T."/>
            <person name="Valentin K."/>
            <person name="Verret F."/>
            <person name="Berges J.A."/>
            <person name="Brownlee C."/>
            <person name="Cadoret J.P."/>
            <person name="Chiovitti A."/>
            <person name="Choi C.J."/>
            <person name="Coesel S."/>
            <person name="De Martino A."/>
            <person name="Detter J.C."/>
            <person name="Durkin C."/>
            <person name="Falciatore A."/>
            <person name="Fournet J."/>
            <person name="Haruta M."/>
            <person name="Huysman M.J."/>
            <person name="Jenkins B.D."/>
            <person name="Jiroutova K."/>
            <person name="Jorgensen R.E."/>
            <person name="Joubert Y."/>
            <person name="Kaplan A."/>
            <person name="Kroger N."/>
            <person name="Kroth P.G."/>
            <person name="La Roche J."/>
            <person name="Lindquist E."/>
            <person name="Lommer M."/>
            <person name="Martin-Jezequel V."/>
            <person name="Lopez P.J."/>
            <person name="Lucas S."/>
            <person name="Mangogna M."/>
            <person name="McGinnis K."/>
            <person name="Medlin L.K."/>
            <person name="Montsant A."/>
            <person name="Oudot-Le Secq M.P."/>
            <person name="Napoli C."/>
            <person name="Obornik M."/>
            <person name="Parker M.S."/>
            <person name="Petit J.L."/>
            <person name="Porcel B.M."/>
            <person name="Poulsen N."/>
            <person name="Robison M."/>
            <person name="Rychlewski L."/>
            <person name="Rynearson T.A."/>
            <person name="Schmutz J."/>
            <person name="Shapiro H."/>
            <person name="Siaut M."/>
            <person name="Stanley M."/>
            <person name="Sussman M.R."/>
            <person name="Taylor A.R."/>
            <person name="Vardi A."/>
            <person name="von Dassow P."/>
            <person name="Vyverman W."/>
            <person name="Willis A."/>
            <person name="Wyrwicz L.S."/>
            <person name="Rokhsar D.S."/>
            <person name="Weissenbach J."/>
            <person name="Armbrust E.V."/>
            <person name="Green B.R."/>
            <person name="Van de Peer Y."/>
            <person name="Grigoriev I.V."/>
        </authorList>
    </citation>
    <scope>NUCLEOTIDE SEQUENCE [LARGE SCALE GENOMIC DNA]</scope>
    <source>
        <strain evidence="4 5">CCAP 1055/1</strain>
    </source>
</reference>
<dbReference type="RefSeq" id="XP_002184126.1">
    <property type="nucleotide sequence ID" value="XM_002184090.1"/>
</dbReference>
<evidence type="ECO:0000256" key="2">
    <source>
        <dbReference type="SAM" id="MobiDB-lite"/>
    </source>
</evidence>
<dbReference type="PaxDb" id="2850-Phatr49487"/>
<evidence type="ECO:0000313" key="5">
    <source>
        <dbReference type="Proteomes" id="UP000000759"/>
    </source>
</evidence>
<organism evidence="4 5">
    <name type="scientific">Phaeodactylum tricornutum (strain CCAP 1055/1)</name>
    <dbReference type="NCBI Taxonomy" id="556484"/>
    <lineage>
        <taxon>Eukaryota</taxon>
        <taxon>Sar</taxon>
        <taxon>Stramenopiles</taxon>
        <taxon>Ochrophyta</taxon>
        <taxon>Bacillariophyta</taxon>
        <taxon>Bacillariophyceae</taxon>
        <taxon>Bacillariophycidae</taxon>
        <taxon>Naviculales</taxon>
        <taxon>Phaeodactylaceae</taxon>
        <taxon>Phaeodactylum</taxon>
    </lineage>
</organism>
<dbReference type="GO" id="GO:0004483">
    <property type="term" value="F:methyltransferase cap1 activity"/>
    <property type="evidence" value="ECO:0007669"/>
    <property type="project" value="UniProtKB-UniRule"/>
</dbReference>
<keyword evidence="1" id="KW-0489">Methyltransferase</keyword>
<dbReference type="EMBL" id="CM000624">
    <property type="protein sequence ID" value="EEC44304.1"/>
    <property type="molecule type" value="Genomic_DNA"/>
</dbReference>
<dbReference type="eggNOG" id="KOG3673">
    <property type="taxonomic scope" value="Eukaryota"/>
</dbReference>
<reference evidence="5" key="2">
    <citation type="submission" date="2008-08" db="EMBL/GenBank/DDBJ databases">
        <authorList>
            <consortium name="Diatom Consortium"/>
            <person name="Grigoriev I."/>
            <person name="Grimwood J."/>
            <person name="Kuo A."/>
            <person name="Otillar R.P."/>
            <person name="Salamov A."/>
            <person name="Detter J.C."/>
            <person name="Lindquist E."/>
            <person name="Shapiro H."/>
            <person name="Lucas S."/>
            <person name="Glavina del Rio T."/>
            <person name="Pitluck S."/>
            <person name="Rokhsar D."/>
            <person name="Bowler C."/>
        </authorList>
    </citation>
    <scope>GENOME REANNOTATION</scope>
    <source>
        <strain evidence="5">CCAP 1055/1</strain>
    </source>
</reference>
<keyword evidence="1" id="KW-0507">mRNA processing</keyword>
<dbReference type="GO" id="GO:0006370">
    <property type="term" value="P:7-methylguanosine mRNA capping"/>
    <property type="evidence" value="ECO:0007669"/>
    <property type="project" value="UniProtKB-UniRule"/>
</dbReference>
<feature type="region of interest" description="Disordered" evidence="2">
    <location>
        <begin position="1"/>
        <end position="35"/>
    </location>
</feature>
<dbReference type="HOGENOM" id="CLU_587238_0_0_1"/>